<gene>
    <name evidence="2" type="ORF">GM655_19205</name>
</gene>
<dbReference type="EMBL" id="WNKW01000006">
    <property type="protein sequence ID" value="MTW34933.1"/>
    <property type="molecule type" value="Genomic_DNA"/>
</dbReference>
<comment type="caution">
    <text evidence="2">The sequence shown here is derived from an EMBL/GenBank/DDBJ whole genome shotgun (WGS) entry which is preliminary data.</text>
</comment>
<keyword evidence="3" id="KW-1185">Reference proteome</keyword>
<feature type="compositionally biased region" description="Pro residues" evidence="1">
    <location>
        <begin position="55"/>
        <end position="69"/>
    </location>
</feature>
<organism evidence="2 3">
    <name type="scientific">Pseudoduganella danionis</name>
    <dbReference type="NCBI Taxonomy" id="1890295"/>
    <lineage>
        <taxon>Bacteria</taxon>
        <taxon>Pseudomonadati</taxon>
        <taxon>Pseudomonadota</taxon>
        <taxon>Betaproteobacteria</taxon>
        <taxon>Burkholderiales</taxon>
        <taxon>Oxalobacteraceae</taxon>
        <taxon>Telluria group</taxon>
        <taxon>Pseudoduganella</taxon>
    </lineage>
</organism>
<evidence type="ECO:0000313" key="3">
    <source>
        <dbReference type="Proteomes" id="UP000735592"/>
    </source>
</evidence>
<dbReference type="RefSeq" id="WP_155436273.1">
    <property type="nucleotide sequence ID" value="NZ_JAYRJW010000019.1"/>
</dbReference>
<sequence>MVAVERVRAVWRRMRLSGGGPKNPPSAPPAIPPIIINPYTYQTPQPAIDPRSTPLRPPPLPPARPCIAL</sequence>
<dbReference type="Proteomes" id="UP000735592">
    <property type="component" value="Unassembled WGS sequence"/>
</dbReference>
<name>A0ABW9SUU8_9BURK</name>
<evidence type="ECO:0000256" key="1">
    <source>
        <dbReference type="SAM" id="MobiDB-lite"/>
    </source>
</evidence>
<accession>A0ABW9SUU8</accession>
<proteinExistence type="predicted"/>
<evidence type="ECO:0000313" key="2">
    <source>
        <dbReference type="EMBL" id="MTW34933.1"/>
    </source>
</evidence>
<reference evidence="2 3" key="1">
    <citation type="submission" date="2019-11" db="EMBL/GenBank/DDBJ databases">
        <title>Type strains purchased from KCTC, JCM and DSMZ.</title>
        <authorList>
            <person name="Lu H."/>
        </authorList>
    </citation>
    <scope>NUCLEOTIDE SEQUENCE [LARGE SCALE GENOMIC DNA]</scope>
    <source>
        <strain evidence="2 3">DSM 103461</strain>
    </source>
</reference>
<protein>
    <submittedName>
        <fullName evidence="2">Uncharacterized protein</fullName>
    </submittedName>
</protein>
<feature type="region of interest" description="Disordered" evidence="1">
    <location>
        <begin position="43"/>
        <end position="69"/>
    </location>
</feature>